<keyword evidence="2" id="KW-0689">Ribosomal protein</keyword>
<dbReference type="InterPro" id="IPR036401">
    <property type="entry name" value="Ribosomal_eS17_sf"/>
</dbReference>
<dbReference type="Gene3D" id="1.10.60.20">
    <property type="entry name" value="Ribosomal protein S17e-like"/>
    <property type="match status" value="1"/>
</dbReference>
<dbReference type="SUPFAM" id="SSF116820">
    <property type="entry name" value="Rps17e-like"/>
    <property type="match status" value="1"/>
</dbReference>
<organism evidence="4 5">
    <name type="scientific">Nyctereutes procyonoides</name>
    <name type="common">Raccoon dog</name>
    <name type="synonym">Canis procyonoides</name>
    <dbReference type="NCBI Taxonomy" id="34880"/>
    <lineage>
        <taxon>Eukaryota</taxon>
        <taxon>Metazoa</taxon>
        <taxon>Chordata</taxon>
        <taxon>Craniata</taxon>
        <taxon>Vertebrata</taxon>
        <taxon>Euteleostomi</taxon>
        <taxon>Mammalia</taxon>
        <taxon>Eutheria</taxon>
        <taxon>Laurasiatheria</taxon>
        <taxon>Carnivora</taxon>
        <taxon>Caniformia</taxon>
        <taxon>Canidae</taxon>
        <taxon>Nyctereutes</taxon>
    </lineage>
</organism>
<dbReference type="GO" id="GO:0005840">
    <property type="term" value="C:ribosome"/>
    <property type="evidence" value="ECO:0007669"/>
    <property type="project" value="UniProtKB-KW"/>
</dbReference>
<dbReference type="Pfam" id="PF00833">
    <property type="entry name" value="Ribosomal_S17e"/>
    <property type="match status" value="1"/>
</dbReference>
<dbReference type="GO" id="GO:1990904">
    <property type="term" value="C:ribonucleoprotein complex"/>
    <property type="evidence" value="ECO:0007669"/>
    <property type="project" value="UniProtKB-KW"/>
</dbReference>
<sequence length="128" mass="14500">MELCYQGLTNMGCICTKTTKKVARVLTEKYHTHLGSDFYTNNPLYGEIVTIPNKKFCSEIGGYVKYLMGWNQRGLVMGISIKLQKEERKRSVNYVSEILRLLKFGSLLSLQVTQPTIGIHFKTSCGVV</sequence>
<proteinExistence type="inferred from homology"/>
<dbReference type="InterPro" id="IPR001210">
    <property type="entry name" value="Ribosomal_eS17"/>
</dbReference>
<evidence type="ECO:0000313" key="4">
    <source>
        <dbReference type="EMBL" id="CAD7678073.1"/>
    </source>
</evidence>
<comment type="caution">
    <text evidence="4">The sequence shown here is derived from an EMBL/GenBank/DDBJ whole genome shotgun (WGS) entry which is preliminary data.</text>
</comment>
<evidence type="ECO:0000256" key="2">
    <source>
        <dbReference type="ARBA" id="ARBA00022980"/>
    </source>
</evidence>
<dbReference type="PANTHER" id="PTHR10732">
    <property type="entry name" value="40S RIBOSOMAL PROTEIN S17"/>
    <property type="match status" value="1"/>
</dbReference>
<protein>
    <submittedName>
        <fullName evidence="4">(raccoon dog) hypothetical protein</fullName>
    </submittedName>
</protein>
<dbReference type="PANTHER" id="PTHR10732:SF14">
    <property type="entry name" value="SMALL RIBOSOMAL SUBUNIT PROTEIN ES17"/>
    <property type="match status" value="1"/>
</dbReference>
<dbReference type="GO" id="GO:0003735">
    <property type="term" value="F:structural constituent of ribosome"/>
    <property type="evidence" value="ECO:0007669"/>
    <property type="project" value="InterPro"/>
</dbReference>
<evidence type="ECO:0000313" key="5">
    <source>
        <dbReference type="Proteomes" id="UP000645828"/>
    </source>
</evidence>
<keyword evidence="5" id="KW-1185">Reference proteome</keyword>
<accession>A0A811YNY3</accession>
<dbReference type="AlphaFoldDB" id="A0A811YNY3"/>
<name>A0A811YNY3_NYCPR</name>
<comment type="similarity">
    <text evidence="1">Belongs to the eukaryotic ribosomal protein eS17 family.</text>
</comment>
<dbReference type="EMBL" id="CAJHUB010000680">
    <property type="protein sequence ID" value="CAD7678073.1"/>
    <property type="molecule type" value="Genomic_DNA"/>
</dbReference>
<evidence type="ECO:0000256" key="3">
    <source>
        <dbReference type="ARBA" id="ARBA00023274"/>
    </source>
</evidence>
<evidence type="ECO:0000256" key="1">
    <source>
        <dbReference type="ARBA" id="ARBA00010444"/>
    </source>
</evidence>
<gene>
    <name evidence="4" type="ORF">NYPRO_LOCUS10871</name>
</gene>
<dbReference type="Proteomes" id="UP000645828">
    <property type="component" value="Unassembled WGS sequence"/>
</dbReference>
<reference evidence="4" key="1">
    <citation type="submission" date="2020-12" db="EMBL/GenBank/DDBJ databases">
        <authorList>
            <consortium name="Molecular Ecology Group"/>
        </authorList>
    </citation>
    <scope>NUCLEOTIDE SEQUENCE</scope>
    <source>
        <strain evidence="4">TBG_1078</strain>
    </source>
</reference>
<dbReference type="GO" id="GO:0006412">
    <property type="term" value="P:translation"/>
    <property type="evidence" value="ECO:0007669"/>
    <property type="project" value="InterPro"/>
</dbReference>
<keyword evidence="3" id="KW-0687">Ribonucleoprotein</keyword>